<feature type="compositionally biased region" description="Basic and acidic residues" evidence="1">
    <location>
        <begin position="152"/>
        <end position="161"/>
    </location>
</feature>
<dbReference type="OrthoDB" id="2284791at2759"/>
<name>A0A1X0RFT2_RHIZD</name>
<sequence length="510" mass="58797">MDFEKGKEKRSRKKFEGQEELENYIKTAKKPRFNDFVAKNISQLVHWSLDENREISELFSLWKTRFALTFKEFGKIPNADTFKGSCDTTWKDMKKLIDSTMKKKLTYKILSMKSIVASTSLSNFSPTTPPTSSAVPSLVTQHESDFVSSAHQSDKSDRANTNDDDDDDGIFDIEHFVHDMTYKSHLGYTISSKQARKLVEIKDAIDTDMVSTMMKIGAHILTKQLTKTTLSVTEEALLELSISRIINMLNTSMQDTYREFFSQYQWARTHNVVSALNLDNYDDLSPESSALFDVIVHAGDNICDIIAFIDEKKWQISKTRCQQQSQPYTLLLIMEHIVRNLERWSKKADESELTFYRRFATILEFVFDYTDVALVDGDNSCEATKNVAHLSKAIFIPMQTAPVYGKKIDLMLRYDGNMKIELTSNEWKRSRVQEDLKLKHHCSNDISELLAMDFIGNVGYLYMLKLTEDGIYVASLLSKLIVPKDLSNLDMFKQTLDYLFKTKVFFFFCA</sequence>
<evidence type="ECO:0000256" key="1">
    <source>
        <dbReference type="SAM" id="MobiDB-lite"/>
    </source>
</evidence>
<organism evidence="2">
    <name type="scientific">Rhizopus microsporus var. microsporus</name>
    <dbReference type="NCBI Taxonomy" id="86635"/>
    <lineage>
        <taxon>Eukaryota</taxon>
        <taxon>Fungi</taxon>
        <taxon>Fungi incertae sedis</taxon>
        <taxon>Mucoromycota</taxon>
        <taxon>Mucoromycotina</taxon>
        <taxon>Mucoromycetes</taxon>
        <taxon>Mucorales</taxon>
        <taxon>Mucorineae</taxon>
        <taxon>Rhizopodaceae</taxon>
        <taxon>Rhizopus</taxon>
    </lineage>
</organism>
<dbReference type="EMBL" id="KV921861">
    <property type="protein sequence ID" value="ORE10882.1"/>
    <property type="molecule type" value="Genomic_DNA"/>
</dbReference>
<feature type="region of interest" description="Disordered" evidence="1">
    <location>
        <begin position="146"/>
        <end position="166"/>
    </location>
</feature>
<dbReference type="Proteomes" id="UP000242414">
    <property type="component" value="Unassembled WGS sequence"/>
</dbReference>
<protein>
    <submittedName>
        <fullName evidence="2">Uncharacterized protein</fullName>
    </submittedName>
</protein>
<dbReference type="AlphaFoldDB" id="A0A1X0RFT2"/>
<proteinExistence type="predicted"/>
<dbReference type="VEuPathDB" id="FungiDB:BCV72DRAFT_220652"/>
<gene>
    <name evidence="2" type="ORF">BCV72DRAFT_220652</name>
</gene>
<reference evidence="2" key="1">
    <citation type="journal article" date="2016" name="Proc. Natl. Acad. Sci. U.S.A.">
        <title>Lipid metabolic changes in an early divergent fungus govern the establishment of a mutualistic symbiosis with endobacteria.</title>
        <authorList>
            <person name="Lastovetsky O.A."/>
            <person name="Gaspar M.L."/>
            <person name="Mondo S.J."/>
            <person name="LaButti K.M."/>
            <person name="Sandor L."/>
            <person name="Grigoriev I.V."/>
            <person name="Henry S.A."/>
            <person name="Pawlowska T.E."/>
        </authorList>
    </citation>
    <scope>NUCLEOTIDE SEQUENCE [LARGE SCALE GENOMIC DNA]</scope>
    <source>
        <strain evidence="2">ATCC 52814</strain>
    </source>
</reference>
<evidence type="ECO:0000313" key="2">
    <source>
        <dbReference type="EMBL" id="ORE10882.1"/>
    </source>
</evidence>
<accession>A0A1X0RFT2</accession>